<organism evidence="2 3">
    <name type="scientific">Marinilactibacillus psychrotolerans 42ea</name>
    <dbReference type="NCBI Taxonomy" id="1255609"/>
    <lineage>
        <taxon>Bacteria</taxon>
        <taxon>Bacillati</taxon>
        <taxon>Bacillota</taxon>
        <taxon>Bacilli</taxon>
        <taxon>Lactobacillales</taxon>
        <taxon>Carnobacteriaceae</taxon>
        <taxon>Marinilactibacillus</taxon>
    </lineage>
</organism>
<dbReference type="Proteomes" id="UP000195611">
    <property type="component" value="Unassembled WGS sequence"/>
</dbReference>
<sequence length="63" mass="7328">MNNWEKVEVFCKVLGLILMLVGFWLYGRTLNFADGEYFVLAGILVQLVGMPAYYHNKKNKRSK</sequence>
<dbReference type="RefSeq" id="WP_087059341.1">
    <property type="nucleotide sequence ID" value="NZ_FUKW01000127.1"/>
</dbReference>
<gene>
    <name evidence="2" type="ORF">FM115_08745</name>
</gene>
<feature type="transmembrane region" description="Helical" evidence="1">
    <location>
        <begin position="37"/>
        <end position="54"/>
    </location>
</feature>
<keyword evidence="1" id="KW-0472">Membrane</keyword>
<accession>A0A1R4K9S5</accession>
<protein>
    <submittedName>
        <fullName evidence="2">Uncharacterized protein</fullName>
    </submittedName>
</protein>
<keyword evidence="1" id="KW-0812">Transmembrane</keyword>
<evidence type="ECO:0000256" key="1">
    <source>
        <dbReference type="SAM" id="Phobius"/>
    </source>
</evidence>
<proteinExistence type="predicted"/>
<evidence type="ECO:0000313" key="2">
    <source>
        <dbReference type="EMBL" id="SJN41049.1"/>
    </source>
</evidence>
<dbReference type="GeneID" id="96911411"/>
<evidence type="ECO:0000313" key="3">
    <source>
        <dbReference type="Proteomes" id="UP000195611"/>
    </source>
</evidence>
<reference evidence="2 3" key="1">
    <citation type="submission" date="2017-02" db="EMBL/GenBank/DDBJ databases">
        <authorList>
            <person name="Peterson S.W."/>
        </authorList>
    </citation>
    <scope>NUCLEOTIDE SEQUENCE [LARGE SCALE GENOMIC DNA]</scope>
    <source>
        <strain evidence="2 3">42ea</strain>
    </source>
</reference>
<feature type="transmembrane region" description="Helical" evidence="1">
    <location>
        <begin position="7"/>
        <end position="25"/>
    </location>
</feature>
<dbReference type="AlphaFoldDB" id="A0A1R4K9S5"/>
<dbReference type="EMBL" id="FUKW01000127">
    <property type="protein sequence ID" value="SJN41049.1"/>
    <property type="molecule type" value="Genomic_DNA"/>
</dbReference>
<keyword evidence="1" id="KW-1133">Transmembrane helix</keyword>
<name>A0A1R4K9S5_9LACT</name>